<evidence type="ECO:0000256" key="3">
    <source>
        <dbReference type="ARBA" id="ARBA00023163"/>
    </source>
</evidence>
<name>A0A0U3IMR0_9GAMM</name>
<dbReference type="InterPro" id="IPR020449">
    <property type="entry name" value="Tscrpt_reg_AraC-type_HTH"/>
</dbReference>
<proteinExistence type="predicted"/>
<keyword evidence="2" id="KW-0238">DNA-binding</keyword>
<evidence type="ECO:0000259" key="5">
    <source>
        <dbReference type="PROSITE" id="PS01124"/>
    </source>
</evidence>
<dbReference type="SUPFAM" id="SSF46689">
    <property type="entry name" value="Homeodomain-like"/>
    <property type="match status" value="1"/>
</dbReference>
<evidence type="ECO:0000256" key="4">
    <source>
        <dbReference type="SAM" id="Phobius"/>
    </source>
</evidence>
<gene>
    <name evidence="6" type="ORF">AT705_17590</name>
</gene>
<dbReference type="Gene3D" id="1.10.10.60">
    <property type="entry name" value="Homeodomain-like"/>
    <property type="match status" value="1"/>
</dbReference>
<feature type="domain" description="HTH araC/xylS-type" evidence="5">
    <location>
        <begin position="238"/>
        <end position="344"/>
    </location>
</feature>
<dbReference type="Proteomes" id="UP000069015">
    <property type="component" value="Chromosome 1"/>
</dbReference>
<sequence>MDIVTLTNLAHAGTLTVALMGILILMIYPAFRGVCVFLTLVAVASGFNLLESLSQHSGYLVTPIFVIGFGPAIYLAAKQVIGGKLTFVDVAHFLPMLAALPFTAYWQEVIALGTIWRLAYALLTIHLLWRFSRHLAQVRSDSDEFSLQWLVWLIGVSSVLNALDLVRLNFQVALGAHLNMLGFAFTTLSSLLIIMGLIWGFNYHRDKLAKLSTLKHTLCVVEDNNPATQPKEQCSEYQAIFSHLDEQIQSNQWFCQTRLTLQQLSALSGLQSRDISRAINLVAGKSYNDYINELRVKHIKQKLKDGSNDTLLDIALAAGFSSKATFNQAFKKLEGQTPSQYRKTRSS</sequence>
<feature type="transmembrane region" description="Helical" evidence="4">
    <location>
        <begin position="56"/>
        <end position="75"/>
    </location>
</feature>
<evidence type="ECO:0000256" key="2">
    <source>
        <dbReference type="ARBA" id="ARBA00023125"/>
    </source>
</evidence>
<accession>A0A0U3IMR0</accession>
<dbReference type="EMBL" id="CP013611">
    <property type="protein sequence ID" value="ALU44588.1"/>
    <property type="molecule type" value="Genomic_DNA"/>
</dbReference>
<keyword evidence="3" id="KW-0804">Transcription</keyword>
<dbReference type="PRINTS" id="PR00032">
    <property type="entry name" value="HTHARAC"/>
</dbReference>
<feature type="transmembrane region" description="Helical" evidence="4">
    <location>
        <begin position="180"/>
        <end position="201"/>
    </location>
</feature>
<dbReference type="InterPro" id="IPR009057">
    <property type="entry name" value="Homeodomain-like_sf"/>
</dbReference>
<dbReference type="GO" id="GO:0003700">
    <property type="term" value="F:DNA-binding transcription factor activity"/>
    <property type="evidence" value="ECO:0007669"/>
    <property type="project" value="InterPro"/>
</dbReference>
<evidence type="ECO:0000313" key="6">
    <source>
        <dbReference type="EMBL" id="ALU44588.1"/>
    </source>
</evidence>
<evidence type="ECO:0000256" key="1">
    <source>
        <dbReference type="ARBA" id="ARBA00023015"/>
    </source>
</evidence>
<dbReference type="AlphaFoldDB" id="A0A0U3IMR0"/>
<dbReference type="Pfam" id="PF12833">
    <property type="entry name" value="HTH_18"/>
    <property type="match status" value="1"/>
</dbReference>
<dbReference type="GO" id="GO:0043565">
    <property type="term" value="F:sequence-specific DNA binding"/>
    <property type="evidence" value="ECO:0007669"/>
    <property type="project" value="InterPro"/>
</dbReference>
<dbReference type="PROSITE" id="PS00041">
    <property type="entry name" value="HTH_ARAC_FAMILY_1"/>
    <property type="match status" value="1"/>
</dbReference>
<dbReference type="PANTHER" id="PTHR43280">
    <property type="entry name" value="ARAC-FAMILY TRANSCRIPTIONAL REGULATOR"/>
    <property type="match status" value="1"/>
</dbReference>
<keyword evidence="4" id="KW-1133">Transmembrane helix</keyword>
<feature type="transmembrane region" description="Helical" evidence="4">
    <location>
        <begin position="87"/>
        <end position="104"/>
    </location>
</feature>
<keyword evidence="1" id="KW-0805">Transcription regulation</keyword>
<dbReference type="InterPro" id="IPR018060">
    <property type="entry name" value="HTH_AraC"/>
</dbReference>
<organism evidence="6 7">
    <name type="scientific">Pseudoalteromonas rubra</name>
    <dbReference type="NCBI Taxonomy" id="43658"/>
    <lineage>
        <taxon>Bacteria</taxon>
        <taxon>Pseudomonadati</taxon>
        <taxon>Pseudomonadota</taxon>
        <taxon>Gammaproteobacteria</taxon>
        <taxon>Alteromonadales</taxon>
        <taxon>Pseudoalteromonadaceae</taxon>
        <taxon>Pseudoalteromonas</taxon>
    </lineage>
</organism>
<keyword evidence="4" id="KW-0472">Membrane</keyword>
<evidence type="ECO:0000313" key="7">
    <source>
        <dbReference type="Proteomes" id="UP000069015"/>
    </source>
</evidence>
<protein>
    <recommendedName>
        <fullName evidence="5">HTH araC/xylS-type domain-containing protein</fullName>
    </recommendedName>
</protein>
<dbReference type="PANTHER" id="PTHR43280:SF2">
    <property type="entry name" value="HTH-TYPE TRANSCRIPTIONAL REGULATOR EXSA"/>
    <property type="match status" value="1"/>
</dbReference>
<reference evidence="6 7" key="1">
    <citation type="submission" date="2015-12" db="EMBL/GenBank/DDBJ databases">
        <title>Complete genome sequence of Pseudoalteromonas rubra SCSIO 6842, harboring a conjugative plasmid.</title>
        <authorList>
            <person name="Li B."/>
            <person name="Wang X."/>
        </authorList>
    </citation>
    <scope>NUCLEOTIDE SEQUENCE [LARGE SCALE GENOMIC DNA]</scope>
    <source>
        <strain evidence="6 7">SCSIO 6842</strain>
    </source>
</reference>
<dbReference type="SMART" id="SM00342">
    <property type="entry name" value="HTH_ARAC"/>
    <property type="match status" value="1"/>
</dbReference>
<feature type="transmembrane region" description="Helical" evidence="4">
    <location>
        <begin position="110"/>
        <end position="129"/>
    </location>
</feature>
<dbReference type="InterPro" id="IPR018062">
    <property type="entry name" value="HTH_AraC-typ_CS"/>
</dbReference>
<dbReference type="KEGG" id="prr:AT705_17590"/>
<dbReference type="RefSeq" id="WP_058797568.1">
    <property type="nucleotide sequence ID" value="NZ_CP013611.1"/>
</dbReference>
<dbReference type="PROSITE" id="PS01124">
    <property type="entry name" value="HTH_ARAC_FAMILY_2"/>
    <property type="match status" value="1"/>
</dbReference>
<keyword evidence="4" id="KW-0812">Transmembrane</keyword>
<feature type="transmembrane region" description="Helical" evidence="4">
    <location>
        <begin position="149"/>
        <end position="168"/>
    </location>
</feature>